<proteinExistence type="predicted"/>
<reference evidence="1 2" key="1">
    <citation type="submission" date="2018-12" db="EMBL/GenBank/DDBJ databases">
        <authorList>
            <person name="Grouzdev D.S."/>
            <person name="Krutkina M.S."/>
        </authorList>
    </citation>
    <scope>NUCLEOTIDE SEQUENCE [LARGE SCALE GENOMIC DNA]</scope>
    <source>
        <strain evidence="1 2">RmlP026</strain>
    </source>
</reference>
<dbReference type="AlphaFoldDB" id="A0A4Q2U402"/>
<dbReference type="EMBL" id="QYBB01000015">
    <property type="protein sequence ID" value="RYC31269.1"/>
    <property type="molecule type" value="Genomic_DNA"/>
</dbReference>
<evidence type="ECO:0000313" key="1">
    <source>
        <dbReference type="EMBL" id="RYC31269.1"/>
    </source>
</evidence>
<keyword evidence="2" id="KW-1185">Reference proteome</keyword>
<dbReference type="RefSeq" id="WP_129227552.1">
    <property type="nucleotide sequence ID" value="NZ_QYBB01000015.1"/>
</dbReference>
<gene>
    <name evidence="1" type="ORF">D3273_14215</name>
</gene>
<dbReference type="Proteomes" id="UP000290759">
    <property type="component" value="Unassembled WGS sequence"/>
</dbReference>
<protein>
    <submittedName>
        <fullName evidence="1">Uncharacterized protein</fullName>
    </submittedName>
</protein>
<name>A0A4Q2U402_9HYPH</name>
<evidence type="ECO:0000313" key="2">
    <source>
        <dbReference type="Proteomes" id="UP000290759"/>
    </source>
</evidence>
<organism evidence="1 2">
    <name type="scientific">Lichenibacterium minor</name>
    <dbReference type="NCBI Taxonomy" id="2316528"/>
    <lineage>
        <taxon>Bacteria</taxon>
        <taxon>Pseudomonadati</taxon>
        <taxon>Pseudomonadota</taxon>
        <taxon>Alphaproteobacteria</taxon>
        <taxon>Hyphomicrobiales</taxon>
        <taxon>Lichenihabitantaceae</taxon>
        <taxon>Lichenibacterium</taxon>
    </lineage>
</organism>
<comment type="caution">
    <text evidence="1">The sequence shown here is derived from an EMBL/GenBank/DDBJ whole genome shotgun (WGS) entry which is preliminary data.</text>
</comment>
<reference evidence="1 2" key="2">
    <citation type="submission" date="2019-02" db="EMBL/GenBank/DDBJ databases">
        <title>'Lichenibacterium ramalinii' gen. nov. sp. nov., 'Lichenibacterium minor' gen. nov. sp. nov.</title>
        <authorList>
            <person name="Pankratov T."/>
        </authorList>
    </citation>
    <scope>NUCLEOTIDE SEQUENCE [LARGE SCALE GENOMIC DNA]</scope>
    <source>
        <strain evidence="1 2">RmlP026</strain>
    </source>
</reference>
<sequence>MKTGIPTGTETYASAYALLSQIAEKLKTSGSAANVDSIVEDLRAARLAYATCKSRLESIRREVEAEVEAADEANV</sequence>
<accession>A0A4Q2U402</accession>